<dbReference type="Proteomes" id="UP001596160">
    <property type="component" value="Unassembled WGS sequence"/>
</dbReference>
<dbReference type="Pfam" id="PF02784">
    <property type="entry name" value="Orn_Arg_deC_N"/>
    <property type="match status" value="1"/>
</dbReference>
<dbReference type="EMBL" id="JBHSKP010000017">
    <property type="protein sequence ID" value="MFC5154797.1"/>
    <property type="molecule type" value="Genomic_DNA"/>
</dbReference>
<evidence type="ECO:0000256" key="2">
    <source>
        <dbReference type="ARBA" id="ARBA00022793"/>
    </source>
</evidence>
<dbReference type="InterPro" id="IPR002986">
    <property type="entry name" value="DAP_deCOOHase_LysA"/>
</dbReference>
<comment type="similarity">
    <text evidence="6">Belongs to the Orn/Lys/Arg decarboxylase class-II family.</text>
</comment>
<evidence type="ECO:0000256" key="1">
    <source>
        <dbReference type="ARBA" id="ARBA00001933"/>
    </source>
</evidence>
<dbReference type="PROSITE" id="PS00879">
    <property type="entry name" value="ODR_DC_2_2"/>
    <property type="match status" value="1"/>
</dbReference>
<evidence type="ECO:0000256" key="6">
    <source>
        <dbReference type="RuleBase" id="RU003737"/>
    </source>
</evidence>
<name>A0ABW0AM09_9ACTN</name>
<keyword evidence="11" id="KW-1185">Reference proteome</keyword>
<evidence type="ECO:0000259" key="8">
    <source>
        <dbReference type="Pfam" id="PF00278"/>
    </source>
</evidence>
<gene>
    <name evidence="10" type="ORF">ACFPRH_23955</name>
</gene>
<dbReference type="InterPro" id="IPR029066">
    <property type="entry name" value="PLP-binding_barrel"/>
</dbReference>
<feature type="domain" description="Orn/DAP/Arg decarboxylase 2 N-terminal" evidence="9">
    <location>
        <begin position="33"/>
        <end position="281"/>
    </location>
</feature>
<dbReference type="Pfam" id="PF00278">
    <property type="entry name" value="Orn_DAP_Arg_deC"/>
    <property type="match status" value="1"/>
</dbReference>
<evidence type="ECO:0000256" key="7">
    <source>
        <dbReference type="SAM" id="MobiDB-lite"/>
    </source>
</evidence>
<keyword evidence="3" id="KW-0663">Pyridoxal phosphate</keyword>
<keyword evidence="4" id="KW-0457">Lysine biosynthesis</keyword>
<dbReference type="RefSeq" id="WP_344482113.1">
    <property type="nucleotide sequence ID" value="NZ_BAAASB010000017.1"/>
</dbReference>
<dbReference type="CDD" id="cd06839">
    <property type="entry name" value="PLPDE_III_Btrk_like"/>
    <property type="match status" value="1"/>
</dbReference>
<proteinExistence type="inferred from homology"/>
<feature type="region of interest" description="Disordered" evidence="7">
    <location>
        <begin position="421"/>
        <end position="441"/>
    </location>
</feature>
<feature type="domain" description="Orn/DAP/Arg decarboxylase 2 C-terminal" evidence="8">
    <location>
        <begin position="25"/>
        <end position="375"/>
    </location>
</feature>
<protein>
    <submittedName>
        <fullName evidence="10">Type III PLP-dependent enzyme</fullName>
    </submittedName>
</protein>
<sequence>MNAAELHVQGVPVSRLAERYGTPLFVYDAEELHSVHHRLRELLHPAVDIFFSLKANPNISVCAYLNSLGAGAELSSAVELLTARRAGVAPADMIFLGPGKTREELRACLDAGISAIVCESLAELRLLDGLAEEAGRADVPVLLRINPDFAGRGAGLTMGGKPRQFGIDAEALRGARTELAALRRIRVTGFHAYMGTRFLDPAHIVANTRRILDLAEELSRTLDVPLETVDIGGGLGVAYFDNEKDFDLGELTGGLNAAVEPFVRAHPGCRLITELGRYLTATAGRYVTRALYVKESMGETFVVADGGTNHIMPAVGIGGFVKRNFPIRSLSRYDAEPTHAYTVTGPLCTPSDVIAKRVALPAVEPGDLIGVERAGAYGPSASPGHFLGHGFPAEVLVHRGVPHLVRERDTAEDLLVRQRLVDLEPDPDPDLEPARNRNGSA</sequence>
<evidence type="ECO:0000256" key="3">
    <source>
        <dbReference type="ARBA" id="ARBA00022898"/>
    </source>
</evidence>
<dbReference type="InterPro" id="IPR022657">
    <property type="entry name" value="De-COase2_CS"/>
</dbReference>
<evidence type="ECO:0000256" key="5">
    <source>
        <dbReference type="ARBA" id="ARBA00023239"/>
    </source>
</evidence>
<keyword evidence="2" id="KW-0210">Decarboxylase</keyword>
<dbReference type="InterPro" id="IPR022643">
    <property type="entry name" value="De-COase2_C"/>
</dbReference>
<accession>A0ABW0AM09</accession>
<organism evidence="10 11">
    <name type="scientific">Streptomyces amakusaensis</name>
    <dbReference type="NCBI Taxonomy" id="67271"/>
    <lineage>
        <taxon>Bacteria</taxon>
        <taxon>Bacillati</taxon>
        <taxon>Actinomycetota</taxon>
        <taxon>Actinomycetes</taxon>
        <taxon>Kitasatosporales</taxon>
        <taxon>Streptomycetaceae</taxon>
        <taxon>Streptomyces</taxon>
    </lineage>
</organism>
<keyword evidence="5" id="KW-0456">Lyase</keyword>
<dbReference type="PANTHER" id="PTHR43727:SF2">
    <property type="entry name" value="GROUP IV DECARBOXYLASE"/>
    <property type="match status" value="1"/>
</dbReference>
<dbReference type="PANTHER" id="PTHR43727">
    <property type="entry name" value="DIAMINOPIMELATE DECARBOXYLASE"/>
    <property type="match status" value="1"/>
</dbReference>
<reference evidence="11" key="1">
    <citation type="journal article" date="2019" name="Int. J. Syst. Evol. Microbiol.">
        <title>The Global Catalogue of Microorganisms (GCM) 10K type strain sequencing project: providing services to taxonomists for standard genome sequencing and annotation.</title>
        <authorList>
            <consortium name="The Broad Institute Genomics Platform"/>
            <consortium name="The Broad Institute Genome Sequencing Center for Infectious Disease"/>
            <person name="Wu L."/>
            <person name="Ma J."/>
        </authorList>
    </citation>
    <scope>NUCLEOTIDE SEQUENCE [LARGE SCALE GENOMIC DNA]</scope>
    <source>
        <strain evidence="11">PCU 266</strain>
    </source>
</reference>
<evidence type="ECO:0000256" key="4">
    <source>
        <dbReference type="ARBA" id="ARBA00023154"/>
    </source>
</evidence>
<evidence type="ECO:0000313" key="10">
    <source>
        <dbReference type="EMBL" id="MFC5154797.1"/>
    </source>
</evidence>
<comment type="cofactor">
    <cofactor evidence="1">
        <name>pyridoxal 5'-phosphate</name>
        <dbReference type="ChEBI" id="CHEBI:597326"/>
    </cofactor>
</comment>
<dbReference type="SUPFAM" id="SSF51419">
    <property type="entry name" value="PLP-binding barrel"/>
    <property type="match status" value="1"/>
</dbReference>
<dbReference type="Gene3D" id="2.40.37.10">
    <property type="entry name" value="Lyase, Ornithine Decarboxylase, Chain A, domain 1"/>
    <property type="match status" value="1"/>
</dbReference>
<dbReference type="PRINTS" id="PR01179">
    <property type="entry name" value="ODADCRBXLASE"/>
</dbReference>
<comment type="caution">
    <text evidence="10">The sequence shown here is derived from an EMBL/GenBank/DDBJ whole genome shotgun (WGS) entry which is preliminary data.</text>
</comment>
<keyword evidence="4" id="KW-0028">Amino-acid biosynthesis</keyword>
<dbReference type="Gene3D" id="3.20.20.10">
    <property type="entry name" value="Alanine racemase"/>
    <property type="match status" value="1"/>
</dbReference>
<evidence type="ECO:0000259" key="9">
    <source>
        <dbReference type="Pfam" id="PF02784"/>
    </source>
</evidence>
<dbReference type="InterPro" id="IPR009006">
    <property type="entry name" value="Ala_racemase/Decarboxylase_C"/>
</dbReference>
<dbReference type="InterPro" id="IPR000183">
    <property type="entry name" value="Orn/DAP/Arg_de-COase"/>
</dbReference>
<dbReference type="SUPFAM" id="SSF50621">
    <property type="entry name" value="Alanine racemase C-terminal domain-like"/>
    <property type="match status" value="1"/>
</dbReference>
<evidence type="ECO:0000313" key="11">
    <source>
        <dbReference type="Proteomes" id="UP001596160"/>
    </source>
</evidence>
<dbReference type="InterPro" id="IPR022644">
    <property type="entry name" value="De-COase2_N"/>
</dbReference>
<dbReference type="PRINTS" id="PR01181">
    <property type="entry name" value="DAPDCRBXLASE"/>
</dbReference>